<feature type="compositionally biased region" description="Low complexity" evidence="1">
    <location>
        <begin position="252"/>
        <end position="263"/>
    </location>
</feature>
<evidence type="ECO:0000256" key="1">
    <source>
        <dbReference type="SAM" id="MobiDB-lite"/>
    </source>
</evidence>
<organism evidence="2 3">
    <name type="scientific">Phrynocephalus forsythii</name>
    <dbReference type="NCBI Taxonomy" id="171643"/>
    <lineage>
        <taxon>Eukaryota</taxon>
        <taxon>Metazoa</taxon>
        <taxon>Chordata</taxon>
        <taxon>Craniata</taxon>
        <taxon>Vertebrata</taxon>
        <taxon>Euteleostomi</taxon>
        <taxon>Lepidosauria</taxon>
        <taxon>Squamata</taxon>
        <taxon>Bifurcata</taxon>
        <taxon>Unidentata</taxon>
        <taxon>Episquamata</taxon>
        <taxon>Toxicofera</taxon>
        <taxon>Iguania</taxon>
        <taxon>Acrodonta</taxon>
        <taxon>Agamidae</taxon>
        <taxon>Agaminae</taxon>
        <taxon>Phrynocephalus</taxon>
    </lineage>
</organism>
<evidence type="ECO:0000313" key="2">
    <source>
        <dbReference type="EMBL" id="KAJ7317043.1"/>
    </source>
</evidence>
<feature type="compositionally biased region" description="Polar residues" evidence="1">
    <location>
        <begin position="102"/>
        <end position="112"/>
    </location>
</feature>
<gene>
    <name evidence="2" type="ORF">JRQ81_003205</name>
</gene>
<protein>
    <submittedName>
        <fullName evidence="2">Uncharacterized protein</fullName>
    </submittedName>
</protein>
<reference evidence="2" key="1">
    <citation type="journal article" date="2023" name="DNA Res.">
        <title>Chromosome-level genome assembly of Phrynocephalus forsythii using third-generation DNA sequencing and Hi-C analysis.</title>
        <authorList>
            <person name="Qi Y."/>
            <person name="Zhao W."/>
            <person name="Zhao Y."/>
            <person name="Niu C."/>
            <person name="Cao S."/>
            <person name="Zhang Y."/>
        </authorList>
    </citation>
    <scope>NUCLEOTIDE SEQUENCE</scope>
    <source>
        <tissue evidence="2">Muscle</tissue>
    </source>
</reference>
<dbReference type="Proteomes" id="UP001142489">
    <property type="component" value="Unassembled WGS sequence"/>
</dbReference>
<name>A0A9Q0XJD9_9SAUR</name>
<proteinExistence type="predicted"/>
<feature type="region of interest" description="Disordered" evidence="1">
    <location>
        <begin position="99"/>
        <end position="265"/>
    </location>
</feature>
<keyword evidence="3" id="KW-1185">Reference proteome</keyword>
<feature type="region of interest" description="Disordered" evidence="1">
    <location>
        <begin position="27"/>
        <end position="84"/>
    </location>
</feature>
<dbReference type="OrthoDB" id="74178at2759"/>
<feature type="compositionally biased region" description="Basic and acidic residues" evidence="1">
    <location>
        <begin position="234"/>
        <end position="244"/>
    </location>
</feature>
<dbReference type="GO" id="GO:0005783">
    <property type="term" value="C:endoplasmic reticulum"/>
    <property type="evidence" value="ECO:0007669"/>
    <property type="project" value="TreeGrafter"/>
</dbReference>
<accession>A0A9Q0XJD9</accession>
<dbReference type="EMBL" id="JAPFRF010000011">
    <property type="protein sequence ID" value="KAJ7317043.1"/>
    <property type="molecule type" value="Genomic_DNA"/>
</dbReference>
<dbReference type="InterPro" id="IPR052602">
    <property type="entry name" value="Growth_transcription_reg"/>
</dbReference>
<comment type="caution">
    <text evidence="2">The sequence shown here is derived from an EMBL/GenBank/DDBJ whole genome shotgun (WGS) entry which is preliminary data.</text>
</comment>
<feature type="compositionally biased region" description="Polar residues" evidence="1">
    <location>
        <begin position="48"/>
        <end position="78"/>
    </location>
</feature>
<dbReference type="AlphaFoldDB" id="A0A9Q0XJD9"/>
<dbReference type="PANTHER" id="PTHR46515:SF1">
    <property type="entry name" value="TATA ELEMENT MODULATORY FACTOR"/>
    <property type="match status" value="1"/>
</dbReference>
<sequence>MSWFNASQLSTFAKQALSQAQKSIDRVLDIQGEEEEEEEEEEGEGGINSLTSGGWDTSSWGASSNAEPQSQPVSSPTAITKPVRRTVVDESENFFSAFLSPSEVQSIQQGPVVSTPPAKSQRPKEDVKTAIQEPLHTDPPETQTIDFTTSSPVELKNISSVPEEPEENCPLVNAGDEPDENGSKDADSEASPEVPKAEEPAATVKSASSTDGPGPVPDLSVQPLSAETKNLGVETKERKSEDRQSNTPSPPVSTFSSGTSTTSDIEVLDHESVISESSVSSRQEAADSKASLHLMQTSFQLLSASACTEYNRLDDFQKLTGELLLFRCF</sequence>
<feature type="compositionally biased region" description="Polar residues" evidence="1">
    <location>
        <begin position="140"/>
        <end position="160"/>
    </location>
</feature>
<dbReference type="GO" id="GO:0005794">
    <property type="term" value="C:Golgi apparatus"/>
    <property type="evidence" value="ECO:0007669"/>
    <property type="project" value="TreeGrafter"/>
</dbReference>
<feature type="compositionally biased region" description="Acidic residues" evidence="1">
    <location>
        <begin position="31"/>
        <end position="44"/>
    </location>
</feature>
<dbReference type="PANTHER" id="PTHR46515">
    <property type="entry name" value="TATA ELEMENT MODULATORY FACTOR TMF1"/>
    <property type="match status" value="1"/>
</dbReference>
<evidence type="ECO:0000313" key="3">
    <source>
        <dbReference type="Proteomes" id="UP001142489"/>
    </source>
</evidence>